<dbReference type="EMBL" id="QGNW01002330">
    <property type="protein sequence ID" value="RVW20896.1"/>
    <property type="molecule type" value="Genomic_DNA"/>
</dbReference>
<accession>A0A438CD93</accession>
<dbReference type="AlphaFoldDB" id="A0A438CD93"/>
<reference evidence="2 3" key="1">
    <citation type="journal article" date="2018" name="PLoS Genet.">
        <title>Population sequencing reveals clonal diversity and ancestral inbreeding in the grapevine cultivar Chardonnay.</title>
        <authorList>
            <person name="Roach M.J."/>
            <person name="Johnson D.L."/>
            <person name="Bohlmann J."/>
            <person name="van Vuuren H.J."/>
            <person name="Jones S.J."/>
            <person name="Pretorius I.S."/>
            <person name="Schmidt S.A."/>
            <person name="Borneman A.R."/>
        </authorList>
    </citation>
    <scope>NUCLEOTIDE SEQUENCE [LARGE SCALE GENOMIC DNA]</scope>
    <source>
        <strain evidence="3">cv. Chardonnay</strain>
        <tissue evidence="2">Leaf</tissue>
    </source>
</reference>
<organism evidence="2 3">
    <name type="scientific">Vitis vinifera</name>
    <name type="common">Grape</name>
    <dbReference type="NCBI Taxonomy" id="29760"/>
    <lineage>
        <taxon>Eukaryota</taxon>
        <taxon>Viridiplantae</taxon>
        <taxon>Streptophyta</taxon>
        <taxon>Embryophyta</taxon>
        <taxon>Tracheophyta</taxon>
        <taxon>Spermatophyta</taxon>
        <taxon>Magnoliopsida</taxon>
        <taxon>eudicotyledons</taxon>
        <taxon>Gunneridae</taxon>
        <taxon>Pentapetalae</taxon>
        <taxon>rosids</taxon>
        <taxon>Vitales</taxon>
        <taxon>Vitaceae</taxon>
        <taxon>Viteae</taxon>
        <taxon>Vitis</taxon>
    </lineage>
</organism>
<protein>
    <submittedName>
        <fullName evidence="2">Uncharacterized protein</fullName>
    </submittedName>
</protein>
<gene>
    <name evidence="2" type="ORF">CK203_113695</name>
</gene>
<proteinExistence type="predicted"/>
<name>A0A438CD93_VITVI</name>
<sequence>MGLPNNAWMPNRKHLFALAYGMDAVIPMEVGMLTAHTIVQGQMNEGQELKRYLDWANEVGTLVLRKVFENTIEKGVEKLQANWEGPYIVSKVGESTAYHLQKLDGTPLLQPWNVSNLRQYYHNGSRGSTSRLPASSTPPPTPSSWLQTRTEVPPSPSLVEHSPIQPPNTWPPWPHSSFSAWAASFSPSAIFKASASSVVAF</sequence>
<evidence type="ECO:0000313" key="2">
    <source>
        <dbReference type="EMBL" id="RVW20896.1"/>
    </source>
</evidence>
<comment type="caution">
    <text evidence="2">The sequence shown here is derived from an EMBL/GenBank/DDBJ whole genome shotgun (WGS) entry which is preliminary data.</text>
</comment>
<evidence type="ECO:0000313" key="3">
    <source>
        <dbReference type="Proteomes" id="UP000288805"/>
    </source>
</evidence>
<dbReference type="Proteomes" id="UP000288805">
    <property type="component" value="Unassembled WGS sequence"/>
</dbReference>
<evidence type="ECO:0000256" key="1">
    <source>
        <dbReference type="SAM" id="MobiDB-lite"/>
    </source>
</evidence>
<feature type="region of interest" description="Disordered" evidence="1">
    <location>
        <begin position="125"/>
        <end position="166"/>
    </location>
</feature>